<feature type="region of interest" description="Disordered" evidence="1">
    <location>
        <begin position="1"/>
        <end position="34"/>
    </location>
</feature>
<comment type="caution">
    <text evidence="4">The sequence shown here is derived from an EMBL/GenBank/DDBJ whole genome shotgun (WGS) entry which is preliminary data.</text>
</comment>
<protein>
    <submittedName>
        <fullName evidence="4">Terminase</fullName>
    </submittedName>
</protein>
<dbReference type="GO" id="GO:0004519">
    <property type="term" value="F:endonuclease activity"/>
    <property type="evidence" value="ECO:0007669"/>
    <property type="project" value="InterPro"/>
</dbReference>
<organism evidence="4 5">
    <name type="scientific">Luteibacter yeojuensis</name>
    <dbReference type="NCBI Taxonomy" id="345309"/>
    <lineage>
        <taxon>Bacteria</taxon>
        <taxon>Pseudomonadati</taxon>
        <taxon>Pseudomonadota</taxon>
        <taxon>Gammaproteobacteria</taxon>
        <taxon>Lysobacterales</taxon>
        <taxon>Rhodanobacteraceae</taxon>
        <taxon>Luteibacter</taxon>
    </lineage>
</organism>
<dbReference type="RefSeq" id="WP_166699140.1">
    <property type="nucleotide sequence ID" value="NZ_JAAQTL010000001.1"/>
</dbReference>
<evidence type="ECO:0000313" key="5">
    <source>
        <dbReference type="Proteomes" id="UP000518878"/>
    </source>
</evidence>
<dbReference type="InterPro" id="IPR008866">
    <property type="entry name" value="Phage_lambda_GpA-like"/>
</dbReference>
<dbReference type="GO" id="GO:0016887">
    <property type="term" value="F:ATP hydrolysis activity"/>
    <property type="evidence" value="ECO:0007669"/>
    <property type="project" value="InterPro"/>
</dbReference>
<dbReference type="InterPro" id="IPR046453">
    <property type="entry name" value="GpA_ATPase"/>
</dbReference>
<dbReference type="PANTHER" id="PTHR34413:SF2">
    <property type="entry name" value="PROPHAGE TAIL FIBER ASSEMBLY PROTEIN HOMOLOG TFAE-RELATED"/>
    <property type="match status" value="1"/>
</dbReference>
<name>A0A7X5TQ26_9GAMM</name>
<evidence type="ECO:0000256" key="1">
    <source>
        <dbReference type="SAM" id="MobiDB-lite"/>
    </source>
</evidence>
<dbReference type="AlphaFoldDB" id="A0A7X5TQ26"/>
<feature type="compositionally biased region" description="Low complexity" evidence="1">
    <location>
        <begin position="1"/>
        <end position="16"/>
    </location>
</feature>
<dbReference type="InterPro" id="IPR046454">
    <property type="entry name" value="GpA_endonuclease"/>
</dbReference>
<dbReference type="Pfam" id="PF20454">
    <property type="entry name" value="GpA_nuclease"/>
    <property type="match status" value="1"/>
</dbReference>
<accession>A0A7X5TQ26</accession>
<reference evidence="4 5" key="1">
    <citation type="journal article" date="2006" name="Int. J. Syst. Evol. Microbiol.">
        <title>Dyella yeojuensis sp. nov., isolated from greenhouse soil in Korea.</title>
        <authorList>
            <person name="Kim B.Y."/>
            <person name="Weon H.Y."/>
            <person name="Lee K.H."/>
            <person name="Seok S.J."/>
            <person name="Kwon S.W."/>
            <person name="Go S.J."/>
            <person name="Stackebrandt E."/>
        </authorList>
    </citation>
    <scope>NUCLEOTIDE SEQUENCE [LARGE SCALE GENOMIC DNA]</scope>
    <source>
        <strain evidence="4 5">DSM 17673</strain>
    </source>
</reference>
<keyword evidence="5" id="KW-1185">Reference proteome</keyword>
<dbReference type="EMBL" id="JAAQTL010000001">
    <property type="protein sequence ID" value="NID15393.1"/>
    <property type="molecule type" value="Genomic_DNA"/>
</dbReference>
<evidence type="ECO:0000259" key="2">
    <source>
        <dbReference type="Pfam" id="PF05876"/>
    </source>
</evidence>
<feature type="domain" description="Terminase large subunit GpA endonuclease" evidence="3">
    <location>
        <begin position="364"/>
        <end position="643"/>
    </location>
</feature>
<feature type="region of interest" description="Disordered" evidence="1">
    <location>
        <begin position="665"/>
        <end position="712"/>
    </location>
</feature>
<sequence>MSTSTSPSSASPPQTSLDKAERLAQAYRRGYTPPPRISVPEWADTFRRLAKESGSTSGNWRTSTVEVGRGPMLAVTEPGVHVITVEVSTQLLKTALLENVFGYFAHLDPCPMLLLQPKEDAAEQFSKERIAPLIRVTPVLRETMGSGKARNIEETLLYKPFPGGFLAMAGAGSPDNLARRPIRVLLADEVDKYPVTREGDPITLAEERTASFGANWLSVRACSPTVEDESRIAASYEDSDQRRASVPCPHCGHRQFLDFFKHVEWDKDGTTHNTKTARIFCEACGCMWSEGERLRALQSIRWHQTKPFTCCGQRHVPLDEYEQAWKADENSAVERIWRWWSSDRFAVYRCICRDCGLMPVDNEHAGFQASKLYSPWSKDKPSDIARKWVLAKDDEEKKQAFWNTQLGLPYRRHSGREIQIEALAARAEIWAGDVPEKGAVVTAGVDVQDWRVEIEIVVWGRNEESWSIAYHVIDGEFSDPKVQTQLDMYLSRLWHRADGRGFEVMGACIDSGGHHTQDVYNFCKARIGRRIWAIKGESARSGKRSPVWPTARPSSRNKKSYRPVIIGVNAAKDTIASRLGRTEPGPGYMHFPTDRDINYYAQLTAERSVLVTKGGQRYRVWEPRPGRANEALDCRVYAYAALCGLLHMGLKLNRRADEVAMTAGPPVALPSDVPGGEPQEPAVPTPPPRSKTGPSVSKPAAATKKNLSSRLA</sequence>
<dbReference type="HAMAP" id="MF_04144">
    <property type="entry name" value="TERL_LAMBDA"/>
    <property type="match status" value="1"/>
</dbReference>
<evidence type="ECO:0000313" key="4">
    <source>
        <dbReference type="EMBL" id="NID15393.1"/>
    </source>
</evidence>
<dbReference type="Proteomes" id="UP000518878">
    <property type="component" value="Unassembled WGS sequence"/>
</dbReference>
<dbReference type="Pfam" id="PF05876">
    <property type="entry name" value="GpA_ATPase"/>
    <property type="match status" value="1"/>
</dbReference>
<dbReference type="PANTHER" id="PTHR34413">
    <property type="entry name" value="PROPHAGE TAIL FIBER ASSEMBLY PROTEIN HOMOLOG TFAE-RELATED-RELATED"/>
    <property type="match status" value="1"/>
</dbReference>
<dbReference type="GO" id="GO:0005524">
    <property type="term" value="F:ATP binding"/>
    <property type="evidence" value="ECO:0007669"/>
    <property type="project" value="InterPro"/>
</dbReference>
<feature type="domain" description="Phage terminase large subunit GpA ATPase" evidence="2">
    <location>
        <begin position="55"/>
        <end position="302"/>
    </location>
</feature>
<proteinExistence type="inferred from homology"/>
<dbReference type="InterPro" id="IPR051220">
    <property type="entry name" value="TFA_Chaperone"/>
</dbReference>
<gene>
    <name evidence="4" type="ORF">HBF32_07945</name>
</gene>
<evidence type="ECO:0000259" key="3">
    <source>
        <dbReference type="Pfam" id="PF20454"/>
    </source>
</evidence>